<evidence type="ECO:0000313" key="2">
    <source>
        <dbReference type="Proteomes" id="UP000886653"/>
    </source>
</evidence>
<accession>A0A9P6NDQ4</accession>
<evidence type="ECO:0000313" key="1">
    <source>
        <dbReference type="EMBL" id="KAG0142294.1"/>
    </source>
</evidence>
<gene>
    <name evidence="1" type="ORF">CROQUDRAFT_50505</name>
</gene>
<reference evidence="1" key="1">
    <citation type="submission" date="2013-11" db="EMBL/GenBank/DDBJ databases">
        <title>Genome sequence of the fusiform rust pathogen reveals effectors for host alternation and coevolution with pine.</title>
        <authorList>
            <consortium name="DOE Joint Genome Institute"/>
            <person name="Smith K."/>
            <person name="Pendleton A."/>
            <person name="Kubisiak T."/>
            <person name="Anderson C."/>
            <person name="Salamov A."/>
            <person name="Aerts A."/>
            <person name="Riley R."/>
            <person name="Clum A."/>
            <person name="Lindquist E."/>
            <person name="Ence D."/>
            <person name="Campbell M."/>
            <person name="Kronenberg Z."/>
            <person name="Feau N."/>
            <person name="Dhillon B."/>
            <person name="Hamelin R."/>
            <person name="Burleigh J."/>
            <person name="Smith J."/>
            <person name="Yandell M."/>
            <person name="Nelson C."/>
            <person name="Grigoriev I."/>
            <person name="Davis J."/>
        </authorList>
    </citation>
    <scope>NUCLEOTIDE SEQUENCE</scope>
    <source>
        <strain evidence="1">G11</strain>
    </source>
</reference>
<dbReference type="OrthoDB" id="2246127at2759"/>
<dbReference type="PANTHER" id="PTHR31912:SF34">
    <property type="entry name" value="NOTOCHORD-RELATED PROTEIN"/>
    <property type="match status" value="1"/>
</dbReference>
<organism evidence="1 2">
    <name type="scientific">Cronartium quercuum f. sp. fusiforme G11</name>
    <dbReference type="NCBI Taxonomy" id="708437"/>
    <lineage>
        <taxon>Eukaryota</taxon>
        <taxon>Fungi</taxon>
        <taxon>Dikarya</taxon>
        <taxon>Basidiomycota</taxon>
        <taxon>Pucciniomycotina</taxon>
        <taxon>Pucciniomycetes</taxon>
        <taxon>Pucciniales</taxon>
        <taxon>Coleosporiaceae</taxon>
        <taxon>Cronartium</taxon>
    </lineage>
</organism>
<feature type="non-terminal residue" evidence="1">
    <location>
        <position position="1"/>
    </location>
</feature>
<dbReference type="EMBL" id="MU167353">
    <property type="protein sequence ID" value="KAG0142294.1"/>
    <property type="molecule type" value="Genomic_DNA"/>
</dbReference>
<protein>
    <submittedName>
        <fullName evidence="1">Uncharacterized protein</fullName>
    </submittedName>
</protein>
<dbReference type="AlphaFoldDB" id="A0A9P6NDQ4"/>
<proteinExistence type="predicted"/>
<keyword evidence="2" id="KW-1185">Reference proteome</keyword>
<comment type="caution">
    <text evidence="1">The sequence shown here is derived from an EMBL/GenBank/DDBJ whole genome shotgun (WGS) entry which is preliminary data.</text>
</comment>
<dbReference type="Proteomes" id="UP000886653">
    <property type="component" value="Unassembled WGS sequence"/>
</dbReference>
<name>A0A9P6NDQ4_9BASI</name>
<dbReference type="PANTHER" id="PTHR31912">
    <property type="entry name" value="IP13529P"/>
    <property type="match status" value="1"/>
</dbReference>
<sequence>AKNKVLQHIPVMLHYNDTSGNGLKKWNKHLGFYYTLAGLHPKLTNQECHIDYVTSSNTAGTQELAA</sequence>